<keyword evidence="2" id="KW-1185">Reference proteome</keyword>
<reference evidence="1 2" key="1">
    <citation type="journal article" date="2019" name="Nat. Ecol. Evol.">
        <title>Megaphylogeny resolves global patterns of mushroom evolution.</title>
        <authorList>
            <person name="Varga T."/>
            <person name="Krizsan K."/>
            <person name="Foldi C."/>
            <person name="Dima B."/>
            <person name="Sanchez-Garcia M."/>
            <person name="Sanchez-Ramirez S."/>
            <person name="Szollosi G.J."/>
            <person name="Szarkandi J.G."/>
            <person name="Papp V."/>
            <person name="Albert L."/>
            <person name="Andreopoulos W."/>
            <person name="Angelini C."/>
            <person name="Antonin V."/>
            <person name="Barry K.W."/>
            <person name="Bougher N.L."/>
            <person name="Buchanan P."/>
            <person name="Buyck B."/>
            <person name="Bense V."/>
            <person name="Catcheside P."/>
            <person name="Chovatia M."/>
            <person name="Cooper J."/>
            <person name="Damon W."/>
            <person name="Desjardin D."/>
            <person name="Finy P."/>
            <person name="Geml J."/>
            <person name="Haridas S."/>
            <person name="Hughes K."/>
            <person name="Justo A."/>
            <person name="Karasinski D."/>
            <person name="Kautmanova I."/>
            <person name="Kiss B."/>
            <person name="Kocsube S."/>
            <person name="Kotiranta H."/>
            <person name="LaButti K.M."/>
            <person name="Lechner B.E."/>
            <person name="Liimatainen K."/>
            <person name="Lipzen A."/>
            <person name="Lukacs Z."/>
            <person name="Mihaltcheva S."/>
            <person name="Morgado L.N."/>
            <person name="Niskanen T."/>
            <person name="Noordeloos M.E."/>
            <person name="Ohm R.A."/>
            <person name="Ortiz-Santana B."/>
            <person name="Ovrebo C."/>
            <person name="Racz N."/>
            <person name="Riley R."/>
            <person name="Savchenko A."/>
            <person name="Shiryaev A."/>
            <person name="Soop K."/>
            <person name="Spirin V."/>
            <person name="Szebenyi C."/>
            <person name="Tomsovsky M."/>
            <person name="Tulloss R.E."/>
            <person name="Uehling J."/>
            <person name="Grigoriev I.V."/>
            <person name="Vagvolgyi C."/>
            <person name="Papp T."/>
            <person name="Martin F.M."/>
            <person name="Miettinen O."/>
            <person name="Hibbett D.S."/>
            <person name="Nagy L.G."/>
        </authorList>
    </citation>
    <scope>NUCLEOTIDE SEQUENCE [LARGE SCALE GENOMIC DNA]</scope>
    <source>
        <strain evidence="1 2">CBS 962.96</strain>
    </source>
</reference>
<accession>A0A4V4HE81</accession>
<proteinExistence type="predicted"/>
<sequence length="233" mass="27187">MCLEVVHVKMGPSYFTYICFQTTIMPRRKIHKTKEQQLLASCSKSLRYYERNATVIKSKKREKYKLNQKAEAEAAATQRKKRREQFWKKSEKEKDANEAQLDSLSAIRDIQMHLNRATDYSPSAYLEIICLRYQDWLNQNVSGISESPIDNAKSLFEKLSNDAGPLCNAVLQKYGCGDKFWEAERIRTRISRVISYLEDIELANMEGRLGISYKLGKLIYQDKDAAYWIDRDT</sequence>
<evidence type="ECO:0000313" key="1">
    <source>
        <dbReference type="EMBL" id="THU90155.1"/>
    </source>
</evidence>
<evidence type="ECO:0000313" key="2">
    <source>
        <dbReference type="Proteomes" id="UP000297245"/>
    </source>
</evidence>
<dbReference type="AlphaFoldDB" id="A0A4V4HE81"/>
<dbReference type="OrthoDB" id="2654423at2759"/>
<protein>
    <submittedName>
        <fullName evidence="1">Uncharacterized protein</fullName>
    </submittedName>
</protein>
<dbReference type="EMBL" id="ML179344">
    <property type="protein sequence ID" value="THU90155.1"/>
    <property type="molecule type" value="Genomic_DNA"/>
</dbReference>
<organism evidence="1 2">
    <name type="scientific">Dendrothele bispora (strain CBS 962.96)</name>
    <dbReference type="NCBI Taxonomy" id="1314807"/>
    <lineage>
        <taxon>Eukaryota</taxon>
        <taxon>Fungi</taxon>
        <taxon>Dikarya</taxon>
        <taxon>Basidiomycota</taxon>
        <taxon>Agaricomycotina</taxon>
        <taxon>Agaricomycetes</taxon>
        <taxon>Agaricomycetidae</taxon>
        <taxon>Agaricales</taxon>
        <taxon>Agaricales incertae sedis</taxon>
        <taxon>Dendrothele</taxon>
    </lineage>
</organism>
<dbReference type="Proteomes" id="UP000297245">
    <property type="component" value="Unassembled WGS sequence"/>
</dbReference>
<gene>
    <name evidence="1" type="ORF">K435DRAFT_802211</name>
</gene>
<name>A0A4V4HE81_DENBC</name>